<dbReference type="GO" id="GO:0005737">
    <property type="term" value="C:cytoplasm"/>
    <property type="evidence" value="ECO:0007669"/>
    <property type="project" value="UniProtKB-SubCell"/>
</dbReference>
<gene>
    <name evidence="8" type="ordered locus">Bsel_1911</name>
</gene>
<dbReference type="InterPro" id="IPR007793">
    <property type="entry name" value="DivIVA_fam"/>
</dbReference>
<evidence type="ECO:0000256" key="5">
    <source>
        <dbReference type="ARBA" id="ARBA00023054"/>
    </source>
</evidence>
<keyword evidence="5" id="KW-0175">Coiled coil</keyword>
<evidence type="ECO:0000256" key="7">
    <source>
        <dbReference type="SAM" id="MobiDB-lite"/>
    </source>
</evidence>
<dbReference type="PANTHER" id="PTHR35794:SF1">
    <property type="entry name" value="CELL CYCLE PROTEIN GPSB"/>
    <property type="match status" value="1"/>
</dbReference>
<sequence>MVKQQISKLSKNDIYEKEFKSSMRGYNQDEVDQFLDEIIKDYEAFENQIQKLETELANTKKQATKLEENVRKQPVQPTQPTQGNTNYDILRRLSNLEKHVFGSKLYD</sequence>
<dbReference type="Pfam" id="PF05103">
    <property type="entry name" value="DivIVA"/>
    <property type="match status" value="1"/>
</dbReference>
<dbReference type="NCBIfam" id="TIGR03544">
    <property type="entry name" value="DivI1A_domain"/>
    <property type="match status" value="1"/>
</dbReference>
<dbReference type="GO" id="GO:0008360">
    <property type="term" value="P:regulation of cell shape"/>
    <property type="evidence" value="ECO:0007669"/>
    <property type="project" value="UniProtKB-KW"/>
</dbReference>
<keyword evidence="9" id="KW-1185">Reference proteome</keyword>
<dbReference type="InterPro" id="IPR011229">
    <property type="entry name" value="Cell_cycle_GpsB"/>
</dbReference>
<dbReference type="EMBL" id="CP001791">
    <property type="protein sequence ID" value="ADH99415.1"/>
    <property type="molecule type" value="Genomic_DNA"/>
</dbReference>
<evidence type="ECO:0000256" key="6">
    <source>
        <dbReference type="ARBA" id="ARBA00023306"/>
    </source>
</evidence>
<feature type="region of interest" description="Disordered" evidence="7">
    <location>
        <begin position="63"/>
        <end position="87"/>
    </location>
</feature>
<dbReference type="AlphaFoldDB" id="D6XUC9"/>
<dbReference type="STRING" id="439292.Bsel_1911"/>
<dbReference type="PIRSF" id="PIRSF029938">
    <property type="entry name" value="UCP029938"/>
    <property type="match status" value="1"/>
</dbReference>
<evidence type="ECO:0000313" key="9">
    <source>
        <dbReference type="Proteomes" id="UP000000271"/>
    </source>
</evidence>
<accession>D6XUC9</accession>
<keyword evidence="4" id="KW-0133">Cell shape</keyword>
<evidence type="ECO:0000256" key="4">
    <source>
        <dbReference type="ARBA" id="ARBA00022960"/>
    </source>
</evidence>
<dbReference type="eggNOG" id="COG3599">
    <property type="taxonomic scope" value="Bacteria"/>
</dbReference>
<evidence type="ECO:0000313" key="8">
    <source>
        <dbReference type="EMBL" id="ADH99415.1"/>
    </source>
</evidence>
<evidence type="ECO:0000256" key="3">
    <source>
        <dbReference type="ARBA" id="ARBA00022618"/>
    </source>
</evidence>
<dbReference type="InterPro" id="IPR019933">
    <property type="entry name" value="DivIVA_domain"/>
</dbReference>
<dbReference type="PANTHER" id="PTHR35794">
    <property type="entry name" value="CELL DIVISION PROTEIN DIVIVA"/>
    <property type="match status" value="1"/>
</dbReference>
<keyword evidence="6" id="KW-0131">Cell cycle</keyword>
<comment type="subcellular location">
    <subcellularLocation>
        <location evidence="1">Cytoplasm</location>
    </subcellularLocation>
</comment>
<dbReference type="KEGG" id="bse:Bsel_1911"/>
<dbReference type="HOGENOM" id="CLU_140309_1_0_9"/>
<keyword evidence="3" id="KW-0132">Cell division</keyword>
<keyword evidence="2" id="KW-0963">Cytoplasm</keyword>
<evidence type="ECO:0000256" key="1">
    <source>
        <dbReference type="ARBA" id="ARBA00004496"/>
    </source>
</evidence>
<dbReference type="OrthoDB" id="389699at2"/>
<reference evidence="8" key="1">
    <citation type="submission" date="2009-10" db="EMBL/GenBank/DDBJ databases">
        <title>Complete sequence of Bacillus selenitireducens MLS10.</title>
        <authorList>
            <consortium name="US DOE Joint Genome Institute"/>
            <person name="Lucas S."/>
            <person name="Copeland A."/>
            <person name="Lapidus A."/>
            <person name="Glavina del Rio T."/>
            <person name="Dalin E."/>
            <person name="Tice H."/>
            <person name="Bruce D."/>
            <person name="Goodwin L."/>
            <person name="Pitluck S."/>
            <person name="Sims D."/>
            <person name="Brettin T."/>
            <person name="Detter J.C."/>
            <person name="Han C."/>
            <person name="Larimer F."/>
            <person name="Land M."/>
            <person name="Hauser L."/>
            <person name="Kyrpides N."/>
            <person name="Ovchinnikova G."/>
            <person name="Stolz J."/>
        </authorList>
    </citation>
    <scope>NUCLEOTIDE SEQUENCE [LARGE SCALE GENOMIC DNA]</scope>
    <source>
        <strain evidence="8">MLS10</strain>
    </source>
</reference>
<dbReference type="Proteomes" id="UP000000271">
    <property type="component" value="Chromosome"/>
</dbReference>
<proteinExistence type="predicted"/>
<dbReference type="GO" id="GO:0051301">
    <property type="term" value="P:cell division"/>
    <property type="evidence" value="ECO:0007669"/>
    <property type="project" value="UniProtKB-KW"/>
</dbReference>
<organism evidence="8 9">
    <name type="scientific">Bacillus selenitireducens (strain ATCC 700615 / DSM 15326 / MLS10)</name>
    <dbReference type="NCBI Taxonomy" id="439292"/>
    <lineage>
        <taxon>Bacteria</taxon>
        <taxon>Bacillati</taxon>
        <taxon>Bacillota</taxon>
        <taxon>Bacilli</taxon>
        <taxon>Bacillales</taxon>
        <taxon>Bacillaceae</taxon>
        <taxon>Salisediminibacterium</taxon>
    </lineage>
</organism>
<evidence type="ECO:0000256" key="2">
    <source>
        <dbReference type="ARBA" id="ARBA00022490"/>
    </source>
</evidence>
<name>D6XUC9_BACIE</name>
<dbReference type="NCBIfam" id="NF010725">
    <property type="entry name" value="PRK14127.1"/>
    <property type="match status" value="1"/>
</dbReference>
<protein>
    <submittedName>
        <fullName evidence="8">DivIVA domain protein</fullName>
    </submittedName>
</protein>
<dbReference type="Gene3D" id="6.10.250.660">
    <property type="match status" value="1"/>
</dbReference>
<feature type="compositionally biased region" description="Polar residues" evidence="7">
    <location>
        <begin position="75"/>
        <end position="87"/>
    </location>
</feature>